<feature type="compositionally biased region" description="Basic and acidic residues" evidence="1">
    <location>
        <begin position="111"/>
        <end position="134"/>
    </location>
</feature>
<dbReference type="Proteomes" id="UP001632037">
    <property type="component" value="Unassembled WGS sequence"/>
</dbReference>
<feature type="compositionally biased region" description="Low complexity" evidence="1">
    <location>
        <begin position="12"/>
        <end position="23"/>
    </location>
</feature>
<evidence type="ECO:0000313" key="2">
    <source>
        <dbReference type="EMBL" id="KAL3670826.1"/>
    </source>
</evidence>
<name>A0ABD3FYW9_9STRA</name>
<keyword evidence="3" id="KW-1185">Reference proteome</keyword>
<evidence type="ECO:0000256" key="1">
    <source>
        <dbReference type="SAM" id="MobiDB-lite"/>
    </source>
</evidence>
<feature type="compositionally biased region" description="Polar residues" evidence="1">
    <location>
        <begin position="185"/>
        <end position="201"/>
    </location>
</feature>
<comment type="caution">
    <text evidence="2">The sequence shown here is derived from an EMBL/GenBank/DDBJ whole genome shotgun (WGS) entry which is preliminary data.</text>
</comment>
<accession>A0ABD3FYW9</accession>
<evidence type="ECO:0008006" key="4">
    <source>
        <dbReference type="Google" id="ProtNLM"/>
    </source>
</evidence>
<proteinExistence type="predicted"/>
<feature type="region of interest" description="Disordered" evidence="1">
    <location>
        <begin position="174"/>
        <end position="201"/>
    </location>
</feature>
<gene>
    <name evidence="2" type="ORF">V7S43_004012</name>
</gene>
<dbReference type="EMBL" id="JBIMZQ010000006">
    <property type="protein sequence ID" value="KAL3670826.1"/>
    <property type="molecule type" value="Genomic_DNA"/>
</dbReference>
<protein>
    <recommendedName>
        <fullName evidence="4">BZIP domain-containing protein</fullName>
    </recommendedName>
</protein>
<dbReference type="AlphaFoldDB" id="A0ABD3FYW9"/>
<organism evidence="2 3">
    <name type="scientific">Phytophthora oleae</name>
    <dbReference type="NCBI Taxonomy" id="2107226"/>
    <lineage>
        <taxon>Eukaryota</taxon>
        <taxon>Sar</taxon>
        <taxon>Stramenopiles</taxon>
        <taxon>Oomycota</taxon>
        <taxon>Peronosporomycetes</taxon>
        <taxon>Peronosporales</taxon>
        <taxon>Peronosporaceae</taxon>
        <taxon>Phytophthora</taxon>
    </lineage>
</organism>
<evidence type="ECO:0000313" key="3">
    <source>
        <dbReference type="Proteomes" id="UP001632037"/>
    </source>
</evidence>
<reference evidence="2 3" key="1">
    <citation type="submission" date="2024-09" db="EMBL/GenBank/DDBJ databases">
        <title>Genome sequencing and assembly of Phytophthora oleae, isolate VK10A, causative agent of rot of olive drupes.</title>
        <authorList>
            <person name="Conti Taguali S."/>
            <person name="Riolo M."/>
            <person name="La Spada F."/>
            <person name="Cacciola S.O."/>
            <person name="Dionisio G."/>
        </authorList>
    </citation>
    <scope>NUCLEOTIDE SEQUENCE [LARGE SCALE GENOMIC DNA]</scope>
    <source>
        <strain evidence="2 3">VK10A</strain>
    </source>
</reference>
<sequence length="201" mass="22323">MTVVNTRASPDTALLSTAKTSSSPRSALRFTDDNMATIDQLPRGMALNAARTPRTKDIARTGTLSKQLTGNDGNHSEDILSSSEPEASPSRKASNGPDLARRAARRVNVWKKTEQDKRGEEERARQVKHEQEKRRQNHAAHAKQRRRAEIYALNALLRQLQQEKLARYIAAQKEAQEQADFQEGASLTNEVTLPQVQSVGA</sequence>
<feature type="compositionally biased region" description="Polar residues" evidence="1">
    <location>
        <begin position="62"/>
        <end position="85"/>
    </location>
</feature>
<feature type="region of interest" description="Disordered" evidence="1">
    <location>
        <begin position="1"/>
        <end position="145"/>
    </location>
</feature>
<feature type="compositionally biased region" description="Basic residues" evidence="1">
    <location>
        <begin position="135"/>
        <end position="145"/>
    </location>
</feature>